<keyword evidence="12" id="KW-1185">Reference proteome</keyword>
<keyword evidence="4" id="KW-0493">Microtubule</keyword>
<dbReference type="SUPFAM" id="SSF52540">
    <property type="entry name" value="P-loop containing nucleoside triphosphate hydrolases"/>
    <property type="match status" value="1"/>
</dbReference>
<dbReference type="PANTHER" id="PTHR45783">
    <property type="entry name" value="KINESIN LIGHT CHAIN"/>
    <property type="match status" value="1"/>
</dbReference>
<dbReference type="Proteomes" id="UP000054477">
    <property type="component" value="Unassembled WGS sequence"/>
</dbReference>
<dbReference type="GO" id="GO:0007018">
    <property type="term" value="P:microtubule-based movement"/>
    <property type="evidence" value="ECO:0007669"/>
    <property type="project" value="TreeGrafter"/>
</dbReference>
<proteinExistence type="inferred from homology"/>
<dbReference type="InterPro" id="IPR002151">
    <property type="entry name" value="Kinesin_light"/>
</dbReference>
<dbReference type="AlphaFoldDB" id="A0A0C9XJI6"/>
<dbReference type="InterPro" id="IPR011990">
    <property type="entry name" value="TPR-like_helical_dom_sf"/>
</dbReference>
<evidence type="ECO:0000256" key="7">
    <source>
        <dbReference type="ARBA" id="ARBA00023054"/>
    </source>
</evidence>
<dbReference type="InterPro" id="IPR027417">
    <property type="entry name" value="P-loop_NTPase"/>
</dbReference>
<reference evidence="12" key="2">
    <citation type="submission" date="2015-01" db="EMBL/GenBank/DDBJ databases">
        <title>Evolutionary Origins and Diversification of the Mycorrhizal Mutualists.</title>
        <authorList>
            <consortium name="DOE Joint Genome Institute"/>
            <consortium name="Mycorrhizal Genomics Consortium"/>
            <person name="Kohler A."/>
            <person name="Kuo A."/>
            <person name="Nagy L.G."/>
            <person name="Floudas D."/>
            <person name="Copeland A."/>
            <person name="Barry K.W."/>
            <person name="Cichocki N."/>
            <person name="Veneault-Fourrey C."/>
            <person name="LaButti K."/>
            <person name="Lindquist E.A."/>
            <person name="Lipzen A."/>
            <person name="Lundell T."/>
            <person name="Morin E."/>
            <person name="Murat C."/>
            <person name="Riley R."/>
            <person name="Ohm R."/>
            <person name="Sun H."/>
            <person name="Tunlid A."/>
            <person name="Henrissat B."/>
            <person name="Grigoriev I.V."/>
            <person name="Hibbett D.S."/>
            <person name="Martin F."/>
        </authorList>
    </citation>
    <scope>NUCLEOTIDE SEQUENCE [LARGE SCALE GENOMIC DNA]</scope>
    <source>
        <strain evidence="12">LaAM-08-1</strain>
    </source>
</reference>
<organism evidence="11 12">
    <name type="scientific">Laccaria amethystina LaAM-08-1</name>
    <dbReference type="NCBI Taxonomy" id="1095629"/>
    <lineage>
        <taxon>Eukaryota</taxon>
        <taxon>Fungi</taxon>
        <taxon>Dikarya</taxon>
        <taxon>Basidiomycota</taxon>
        <taxon>Agaricomycotina</taxon>
        <taxon>Agaricomycetes</taxon>
        <taxon>Agaricomycetidae</taxon>
        <taxon>Agaricales</taxon>
        <taxon>Agaricineae</taxon>
        <taxon>Hydnangiaceae</taxon>
        <taxon>Laccaria</taxon>
    </lineage>
</organism>
<keyword evidence="5" id="KW-0677">Repeat</keyword>
<dbReference type="Gene3D" id="1.25.40.10">
    <property type="entry name" value="Tetratricopeptide repeat domain"/>
    <property type="match status" value="4"/>
</dbReference>
<comment type="subcellular location">
    <subcellularLocation>
        <location evidence="1">Cytoplasm</location>
        <location evidence="1">Cytoskeleton</location>
    </subcellularLocation>
</comment>
<dbReference type="STRING" id="1095629.A0A0C9XJI6"/>
<evidence type="ECO:0000256" key="2">
    <source>
        <dbReference type="ARBA" id="ARBA00009622"/>
    </source>
</evidence>
<dbReference type="OrthoDB" id="771227at2759"/>
<keyword evidence="9" id="KW-0206">Cytoskeleton</keyword>
<evidence type="ECO:0000256" key="4">
    <source>
        <dbReference type="ARBA" id="ARBA00022701"/>
    </source>
</evidence>
<dbReference type="Pfam" id="PF00931">
    <property type="entry name" value="NB-ARC"/>
    <property type="match status" value="1"/>
</dbReference>
<dbReference type="InterPro" id="IPR002182">
    <property type="entry name" value="NB-ARC"/>
</dbReference>
<evidence type="ECO:0000313" key="12">
    <source>
        <dbReference type="Proteomes" id="UP000054477"/>
    </source>
</evidence>
<gene>
    <name evidence="11" type="ORF">K443DRAFT_4044</name>
</gene>
<feature type="domain" description="NB-ARC" evidence="10">
    <location>
        <begin position="75"/>
        <end position="219"/>
    </location>
</feature>
<dbReference type="PRINTS" id="PR00381">
    <property type="entry name" value="KINESINLIGHT"/>
</dbReference>
<keyword evidence="8" id="KW-0505">Motor protein</keyword>
<dbReference type="GO" id="GO:0005874">
    <property type="term" value="C:microtubule"/>
    <property type="evidence" value="ECO:0007669"/>
    <property type="project" value="UniProtKB-KW"/>
</dbReference>
<evidence type="ECO:0000256" key="5">
    <source>
        <dbReference type="ARBA" id="ARBA00022737"/>
    </source>
</evidence>
<evidence type="ECO:0000256" key="8">
    <source>
        <dbReference type="ARBA" id="ARBA00023175"/>
    </source>
</evidence>
<evidence type="ECO:0000256" key="6">
    <source>
        <dbReference type="ARBA" id="ARBA00022803"/>
    </source>
</evidence>
<evidence type="ECO:0000256" key="1">
    <source>
        <dbReference type="ARBA" id="ARBA00004245"/>
    </source>
</evidence>
<keyword evidence="3" id="KW-0963">Cytoplasm</keyword>
<protein>
    <recommendedName>
        <fullName evidence="10">NB-ARC domain-containing protein</fullName>
    </recommendedName>
</protein>
<dbReference type="NCBIfam" id="NF040586">
    <property type="entry name" value="FxSxx_TPR"/>
    <property type="match status" value="1"/>
</dbReference>
<dbReference type="EMBL" id="KN838562">
    <property type="protein sequence ID" value="KIK05211.1"/>
    <property type="molecule type" value="Genomic_DNA"/>
</dbReference>
<evidence type="ECO:0000256" key="9">
    <source>
        <dbReference type="ARBA" id="ARBA00023212"/>
    </source>
</evidence>
<keyword evidence="7" id="KW-0175">Coiled coil</keyword>
<accession>A0A0C9XJI6</accession>
<evidence type="ECO:0000259" key="10">
    <source>
        <dbReference type="Pfam" id="PF00931"/>
    </source>
</evidence>
<dbReference type="Pfam" id="PF13424">
    <property type="entry name" value="TPR_12"/>
    <property type="match status" value="5"/>
</dbReference>
<dbReference type="GO" id="GO:0019894">
    <property type="term" value="F:kinesin binding"/>
    <property type="evidence" value="ECO:0007669"/>
    <property type="project" value="TreeGrafter"/>
</dbReference>
<dbReference type="SUPFAM" id="SSF48452">
    <property type="entry name" value="TPR-like"/>
    <property type="match status" value="5"/>
</dbReference>
<dbReference type="GO" id="GO:0005871">
    <property type="term" value="C:kinesin complex"/>
    <property type="evidence" value="ECO:0007669"/>
    <property type="project" value="InterPro"/>
</dbReference>
<dbReference type="SMART" id="SM00028">
    <property type="entry name" value="TPR"/>
    <property type="match status" value="11"/>
</dbReference>
<evidence type="ECO:0000256" key="3">
    <source>
        <dbReference type="ARBA" id="ARBA00022490"/>
    </source>
</evidence>
<dbReference type="InterPro" id="IPR019734">
    <property type="entry name" value="TPR_rpt"/>
</dbReference>
<dbReference type="PANTHER" id="PTHR45783:SF3">
    <property type="entry name" value="KINESIN LIGHT CHAIN"/>
    <property type="match status" value="1"/>
</dbReference>
<dbReference type="Gene3D" id="3.40.50.300">
    <property type="entry name" value="P-loop containing nucleotide triphosphate hydrolases"/>
    <property type="match status" value="1"/>
</dbReference>
<keyword evidence="6" id="KW-0802">TPR repeat</keyword>
<name>A0A0C9XJI6_9AGAR</name>
<evidence type="ECO:0000313" key="11">
    <source>
        <dbReference type="EMBL" id="KIK05211.1"/>
    </source>
</evidence>
<dbReference type="GO" id="GO:0043531">
    <property type="term" value="F:ADP binding"/>
    <property type="evidence" value="ECO:0007669"/>
    <property type="project" value="InterPro"/>
</dbReference>
<comment type="similarity">
    <text evidence="2">Belongs to the kinesin light chain family.</text>
</comment>
<reference evidence="11 12" key="1">
    <citation type="submission" date="2014-04" db="EMBL/GenBank/DDBJ databases">
        <authorList>
            <consortium name="DOE Joint Genome Institute"/>
            <person name="Kuo A."/>
            <person name="Kohler A."/>
            <person name="Nagy L.G."/>
            <person name="Floudas D."/>
            <person name="Copeland A."/>
            <person name="Barry K.W."/>
            <person name="Cichocki N."/>
            <person name="Veneault-Fourrey C."/>
            <person name="LaButti K."/>
            <person name="Lindquist E.A."/>
            <person name="Lipzen A."/>
            <person name="Lundell T."/>
            <person name="Morin E."/>
            <person name="Murat C."/>
            <person name="Sun H."/>
            <person name="Tunlid A."/>
            <person name="Henrissat B."/>
            <person name="Grigoriev I.V."/>
            <person name="Hibbett D.S."/>
            <person name="Martin F."/>
            <person name="Nordberg H.P."/>
            <person name="Cantor M.N."/>
            <person name="Hua S.X."/>
        </authorList>
    </citation>
    <scope>NUCLEOTIDE SEQUENCE [LARGE SCALE GENOMIC DNA]</scope>
    <source>
        <strain evidence="11 12">LaAM-08-1</strain>
    </source>
</reference>
<dbReference type="Pfam" id="PF13374">
    <property type="entry name" value="TPR_10"/>
    <property type="match status" value="3"/>
</dbReference>
<dbReference type="HOGENOM" id="CLU_000288_125_8_1"/>
<sequence>MSRKHVLQGAQNVSISGGTFIAADSVKYYTSAGNRATSDAAIPVKPNSSIRFTGRTNVLAKLKEHFTAESNDKLRRRKFFLLYGMGGIGKTQICLRFIEDMSDCFSHVFWIDASSADNITQGLKGICNLPEAQSSVLDGTPQSALWWISSLGDNYAMVFDNADNLTPEELEQYFPSGLGGNILITSRNSGLKHLTLHENSLEVKEMEENDAISLLLKAACLDESQEDLQAEASKIVNELFYIPLAIDQAGAFIAFGDTDIRDYLKEYSQYREKLLNYPAFKGASTYNRTVYQTWELSYKEIQQRAKSDDSQRAEAASSAMLLLAMFSFFHFDAISEEIFSYAATQTHETNGDNEQISALPLASSVIDHTLLQLDETGKWDNYIFKEGLRVLLSFSLIKLGSLKGVYAVHPLIHAWGRDRMSSEDKEKYSLMAYGMLACSLSEYFNEPYQFRRILVTHLRANMQHSVLAKKKMVERYFDDAHEKFGSLLSEQGYYSEAEKFRIQVLDARSRTLGEEHLGTISAMGHLADTYEVLGKYAEAEMLQVKVLDLRNRLLGEEDPNTIATMSNLANTFDCLGKYADAEKLQIKALDLHNKYLGKEHPHTISSMSNLANIYHSLGKYADAEELQVKILDLRNRLLGEEHPDTIGGMNNLANTYECLGKYADAEKLQIKVLDLKNKYLGKEHPDTIGTMSNLAIAYNRLGKYADGEKLQVKVLDLTQRLLGEEHPDTIIAMSNLATTTDTLGKYADAEKLKIKVLDLQNKYLGKEHPNTIVAMSNLAITYISLEKYADAEMLQIKVLDLQCKHLGKEHPDTIGAMNNLAAIYHRLGKYADAEKLEIIVLDLQNKYLGKEHPNTIIAMSGLASTYSSLEKYADAEKLQIEVLDLQSKYLGTEHPYTIDAMNNLAAIYYRLGKYADTEKLQMKVLDLENRLLGEEDPKTINAMENLANTYLRLEQYPDTEKLQIKVLDLRNRLLGEEHPDTIEVMENLAITFYYLSKYTDAARLQVQVVDVRKKTFGEEHPKTIQAVAILAEITSRIEPKKKSHHLSNIASKFSKIFKRKVLHYSNVSHIVISDLDFQ</sequence>
<dbReference type="GO" id="GO:0005737">
    <property type="term" value="C:cytoplasm"/>
    <property type="evidence" value="ECO:0007669"/>
    <property type="project" value="TreeGrafter"/>
</dbReference>